<evidence type="ECO:0000256" key="2">
    <source>
        <dbReference type="SAM" id="SignalP"/>
    </source>
</evidence>
<keyword evidence="1" id="KW-1133">Transmembrane helix</keyword>
<gene>
    <name evidence="3" type="ORF">GCM10023094_09780</name>
</gene>
<keyword evidence="4" id="KW-1185">Reference proteome</keyword>
<feature type="chain" id="PRO_5046965853" description="Sap-like sulfolipid-1-addressing protein" evidence="2">
    <location>
        <begin position="21"/>
        <end position="169"/>
    </location>
</feature>
<keyword evidence="1" id="KW-0472">Membrane</keyword>
<evidence type="ECO:0000313" key="4">
    <source>
        <dbReference type="Proteomes" id="UP001501183"/>
    </source>
</evidence>
<dbReference type="Proteomes" id="UP001501183">
    <property type="component" value="Unassembled WGS sequence"/>
</dbReference>
<comment type="caution">
    <text evidence="3">The sequence shown here is derived from an EMBL/GenBank/DDBJ whole genome shotgun (WGS) entry which is preliminary data.</text>
</comment>
<dbReference type="EMBL" id="BAABFB010000023">
    <property type="protein sequence ID" value="GAA4474341.1"/>
    <property type="molecule type" value="Genomic_DNA"/>
</dbReference>
<name>A0ABP8NY08_9NOCA</name>
<accession>A0ABP8NY08</accession>
<evidence type="ECO:0000313" key="3">
    <source>
        <dbReference type="EMBL" id="GAA4474341.1"/>
    </source>
</evidence>
<keyword evidence="2" id="KW-0732">Signal</keyword>
<keyword evidence="1" id="KW-0812">Transmembrane</keyword>
<evidence type="ECO:0000256" key="1">
    <source>
        <dbReference type="SAM" id="Phobius"/>
    </source>
</evidence>
<protein>
    <recommendedName>
        <fullName evidence="5">Sap-like sulfolipid-1-addressing protein</fullName>
    </recommendedName>
</protein>
<organism evidence="3 4">
    <name type="scientific">Rhodococcus olei</name>
    <dbReference type="NCBI Taxonomy" id="2161675"/>
    <lineage>
        <taxon>Bacteria</taxon>
        <taxon>Bacillati</taxon>
        <taxon>Actinomycetota</taxon>
        <taxon>Actinomycetes</taxon>
        <taxon>Mycobacteriales</taxon>
        <taxon>Nocardiaceae</taxon>
        <taxon>Rhodococcus</taxon>
    </lineage>
</organism>
<reference evidence="4" key="1">
    <citation type="journal article" date="2019" name="Int. J. Syst. Evol. Microbiol.">
        <title>The Global Catalogue of Microorganisms (GCM) 10K type strain sequencing project: providing services to taxonomists for standard genome sequencing and annotation.</title>
        <authorList>
            <consortium name="The Broad Institute Genomics Platform"/>
            <consortium name="The Broad Institute Genome Sequencing Center for Infectious Disease"/>
            <person name="Wu L."/>
            <person name="Ma J."/>
        </authorList>
    </citation>
    <scope>NUCLEOTIDE SEQUENCE [LARGE SCALE GENOMIC DNA]</scope>
    <source>
        <strain evidence="4">JCM 32206</strain>
    </source>
</reference>
<feature type="transmembrane region" description="Helical" evidence="1">
    <location>
        <begin position="53"/>
        <end position="74"/>
    </location>
</feature>
<evidence type="ECO:0008006" key="5">
    <source>
        <dbReference type="Google" id="ProtNLM"/>
    </source>
</evidence>
<proteinExistence type="predicted"/>
<feature type="transmembrane region" description="Helical" evidence="1">
    <location>
        <begin position="104"/>
        <end position="126"/>
    </location>
</feature>
<feature type="transmembrane region" description="Helical" evidence="1">
    <location>
        <begin position="146"/>
        <end position="168"/>
    </location>
</feature>
<feature type="signal peptide" evidence="2">
    <location>
        <begin position="1"/>
        <end position="20"/>
    </location>
</feature>
<dbReference type="RefSeq" id="WP_345342639.1">
    <property type="nucleotide sequence ID" value="NZ_BAABFB010000023.1"/>
</dbReference>
<sequence length="169" mass="17019">MTALAIALLGLAALAPIALASRRVPAWISPTTTALALGGAALAATATKPVTGFALGATLVTAVLAAATGGAPLVRAVFRIARRRDETGARPDAGPLRGGRTIGVLERVAVAVAILAGWPEGLAVVLAVKGLARYPELREPHASEQFIIGTFTSVLWAVAVCGVAKALIT</sequence>